<dbReference type="InterPro" id="IPR008628">
    <property type="entry name" value="GPP34-like"/>
</dbReference>
<dbReference type="RefSeq" id="WP_089358003.1">
    <property type="nucleotide sequence ID" value="NZ_FZPD01000005.1"/>
</dbReference>
<evidence type="ECO:0000313" key="5">
    <source>
        <dbReference type="EMBL" id="SNT30985.1"/>
    </source>
</evidence>
<dbReference type="Proteomes" id="UP000198393">
    <property type="component" value="Unassembled WGS sequence"/>
</dbReference>
<dbReference type="InterPro" id="IPR038261">
    <property type="entry name" value="GPP34-like_sf"/>
</dbReference>
<keyword evidence="3" id="KW-0446">Lipid-binding</keyword>
<name>A0A239LKS3_EKHLU</name>
<dbReference type="Gene3D" id="1.10.3630.10">
    <property type="entry name" value="yeast vps74-n-term truncation variant domain like"/>
    <property type="match status" value="1"/>
</dbReference>
<dbReference type="AlphaFoldDB" id="A0A239LKS3"/>
<evidence type="ECO:0000256" key="4">
    <source>
        <dbReference type="ARBA" id="ARBA00023136"/>
    </source>
</evidence>
<evidence type="ECO:0000256" key="2">
    <source>
        <dbReference type="ARBA" id="ARBA00023034"/>
    </source>
</evidence>
<dbReference type="EMBL" id="FZPD01000005">
    <property type="protein sequence ID" value="SNT30985.1"/>
    <property type="molecule type" value="Genomic_DNA"/>
</dbReference>
<comment type="subcellular location">
    <subcellularLocation>
        <location evidence="1">Golgi apparatus membrane</location>
        <topology evidence="1">Peripheral membrane protein</topology>
        <orientation evidence="1">Cytoplasmic side</orientation>
    </subcellularLocation>
</comment>
<dbReference type="GO" id="GO:0012505">
    <property type="term" value="C:endomembrane system"/>
    <property type="evidence" value="ECO:0007669"/>
    <property type="project" value="UniProtKB-ARBA"/>
</dbReference>
<evidence type="ECO:0000256" key="3">
    <source>
        <dbReference type="ARBA" id="ARBA00023121"/>
    </source>
</evidence>
<sequence length="208" mass="22971">MKLSIAEGFYLIALDDEEGRILAAAEKTVVPGVIAACILELYLLKKIKLDGGNVSVIDTIGTGNGILDNVLKKLQTGPSMLDQIKTLSGKFKDIQEDLNALLAQRGILKKEETKLLWIPLSDRMDNANYAFEQEIRNNLKAIVFKSAKPSPAFTVLFSLIDDCNILSEVFKDKDELIDAEKVGKEIIERAGIDEDLANALRQLKSFFG</sequence>
<keyword evidence="4" id="KW-0472">Membrane</keyword>
<gene>
    <name evidence="5" type="ORF">SAMN05421640_3342</name>
</gene>
<keyword evidence="2" id="KW-0333">Golgi apparatus</keyword>
<organism evidence="5 6">
    <name type="scientific">Ekhidna lutea</name>
    <dbReference type="NCBI Taxonomy" id="447679"/>
    <lineage>
        <taxon>Bacteria</taxon>
        <taxon>Pseudomonadati</taxon>
        <taxon>Bacteroidota</taxon>
        <taxon>Cytophagia</taxon>
        <taxon>Cytophagales</taxon>
        <taxon>Reichenbachiellaceae</taxon>
        <taxon>Ekhidna</taxon>
    </lineage>
</organism>
<dbReference type="Pfam" id="PF05719">
    <property type="entry name" value="GPP34"/>
    <property type="match status" value="1"/>
</dbReference>
<accession>A0A239LKS3</accession>
<keyword evidence="6" id="KW-1185">Reference proteome</keyword>
<reference evidence="5 6" key="1">
    <citation type="submission" date="2017-06" db="EMBL/GenBank/DDBJ databases">
        <authorList>
            <person name="Kim H.J."/>
            <person name="Triplett B.A."/>
        </authorList>
    </citation>
    <scope>NUCLEOTIDE SEQUENCE [LARGE SCALE GENOMIC DNA]</scope>
    <source>
        <strain evidence="5 6">DSM 19307</strain>
    </source>
</reference>
<dbReference type="OrthoDB" id="6237461at2"/>
<proteinExistence type="predicted"/>
<evidence type="ECO:0000313" key="6">
    <source>
        <dbReference type="Proteomes" id="UP000198393"/>
    </source>
</evidence>
<evidence type="ECO:0000256" key="1">
    <source>
        <dbReference type="ARBA" id="ARBA00004255"/>
    </source>
</evidence>
<dbReference type="GO" id="GO:0070273">
    <property type="term" value="F:phosphatidylinositol-4-phosphate binding"/>
    <property type="evidence" value="ECO:0007669"/>
    <property type="project" value="InterPro"/>
</dbReference>
<protein>
    <submittedName>
        <fullName evidence="5">Golgi phosphoprotein 3 (GPP34)</fullName>
    </submittedName>
</protein>
<dbReference type="GO" id="GO:0005737">
    <property type="term" value="C:cytoplasm"/>
    <property type="evidence" value="ECO:0007669"/>
    <property type="project" value="UniProtKB-ARBA"/>
</dbReference>